<feature type="compositionally biased region" description="Low complexity" evidence="1">
    <location>
        <begin position="103"/>
        <end position="118"/>
    </location>
</feature>
<organism evidence="2 3">
    <name type="scientific">Rhodotorula diobovata</name>
    <dbReference type="NCBI Taxonomy" id="5288"/>
    <lineage>
        <taxon>Eukaryota</taxon>
        <taxon>Fungi</taxon>
        <taxon>Dikarya</taxon>
        <taxon>Basidiomycota</taxon>
        <taxon>Pucciniomycotina</taxon>
        <taxon>Microbotryomycetes</taxon>
        <taxon>Sporidiobolales</taxon>
        <taxon>Sporidiobolaceae</taxon>
        <taxon>Rhodotorula</taxon>
    </lineage>
</organism>
<comment type="caution">
    <text evidence="2">The sequence shown here is derived from an EMBL/GenBank/DDBJ whole genome shotgun (WGS) entry which is preliminary data.</text>
</comment>
<name>A0A5C5G5I0_9BASI</name>
<feature type="region of interest" description="Disordered" evidence="1">
    <location>
        <begin position="99"/>
        <end position="128"/>
    </location>
</feature>
<keyword evidence="3" id="KW-1185">Reference proteome</keyword>
<dbReference type="EMBL" id="SOZI01000003">
    <property type="protein sequence ID" value="TNY24377.1"/>
    <property type="molecule type" value="Genomic_DNA"/>
</dbReference>
<accession>A0A5C5G5I0</accession>
<sequence>MTTDPVPSGVRKELASVGQAWRSTHPHVEVSERVHTSTDWVRFVSHLLVVAAPHLSAAAWRSIAVELSEYKGRIEGPLEGKPVRPRPSSVFAPPPPQPLTLCRAGSSPSSSTRSAVPTTRRRGPFSRTCTGFTRRTAILSPGKCRGLSRPSSARGMPRAGTAQPRNKRATTGSTLSASSSSRTRRAWRGAGVQSRTSCGPTRTASRRRAGLPRCARACLSLPRSMCTDAPGRAARQVRLGRGRERAANRQRALRAGVLGASPVLVSLQHARADGPDGRRRTVTPRRTRSPGPCSGTRTTSSSA</sequence>
<proteinExistence type="predicted"/>
<evidence type="ECO:0000313" key="2">
    <source>
        <dbReference type="EMBL" id="TNY24377.1"/>
    </source>
</evidence>
<evidence type="ECO:0000256" key="1">
    <source>
        <dbReference type="SAM" id="MobiDB-lite"/>
    </source>
</evidence>
<evidence type="ECO:0000313" key="3">
    <source>
        <dbReference type="Proteomes" id="UP000311382"/>
    </source>
</evidence>
<protein>
    <submittedName>
        <fullName evidence="2">Uncharacterized protein</fullName>
    </submittedName>
</protein>
<reference evidence="2 3" key="1">
    <citation type="submission" date="2019-03" db="EMBL/GenBank/DDBJ databases">
        <title>Rhodosporidium diobovatum UCD-FST 08-225 genome sequencing, assembly, and annotation.</title>
        <authorList>
            <person name="Fakankun I.U."/>
            <person name="Fristensky B."/>
            <person name="Levin D.B."/>
        </authorList>
    </citation>
    <scope>NUCLEOTIDE SEQUENCE [LARGE SCALE GENOMIC DNA]</scope>
    <source>
        <strain evidence="2 3">UCD-FST 08-225</strain>
    </source>
</reference>
<feature type="region of interest" description="Disordered" evidence="1">
    <location>
        <begin position="268"/>
        <end position="303"/>
    </location>
</feature>
<gene>
    <name evidence="2" type="ORF">DMC30DRAFT_165476</name>
</gene>
<feature type="region of interest" description="Disordered" evidence="1">
    <location>
        <begin position="140"/>
        <end position="209"/>
    </location>
</feature>
<feature type="compositionally biased region" description="Polar residues" evidence="1">
    <location>
        <begin position="193"/>
        <end position="203"/>
    </location>
</feature>
<dbReference type="Proteomes" id="UP000311382">
    <property type="component" value="Unassembled WGS sequence"/>
</dbReference>
<dbReference type="AlphaFoldDB" id="A0A5C5G5I0"/>
<feature type="compositionally biased region" description="Basic and acidic residues" evidence="1">
    <location>
        <begin position="270"/>
        <end position="279"/>
    </location>
</feature>
<feature type="compositionally biased region" description="Low complexity" evidence="1">
    <location>
        <begin position="169"/>
        <end position="181"/>
    </location>
</feature>